<keyword evidence="2" id="KW-1185">Reference proteome</keyword>
<protein>
    <submittedName>
        <fullName evidence="1">35788_t:CDS:1</fullName>
    </submittedName>
</protein>
<sequence length="60" mass="6507">PTTRGSAMNPCDHPHGGKEKQPIGHDAPHRGSVIPPEAIGQIALIHNGKTFFKRQVTQNM</sequence>
<dbReference type="EMBL" id="CAJVQC010103371">
    <property type="protein sequence ID" value="CAG8832311.1"/>
    <property type="molecule type" value="Genomic_DNA"/>
</dbReference>
<evidence type="ECO:0000313" key="2">
    <source>
        <dbReference type="Proteomes" id="UP000789920"/>
    </source>
</evidence>
<feature type="non-terminal residue" evidence="1">
    <location>
        <position position="1"/>
    </location>
</feature>
<organism evidence="1 2">
    <name type="scientific">Racocetra persica</name>
    <dbReference type="NCBI Taxonomy" id="160502"/>
    <lineage>
        <taxon>Eukaryota</taxon>
        <taxon>Fungi</taxon>
        <taxon>Fungi incertae sedis</taxon>
        <taxon>Mucoromycota</taxon>
        <taxon>Glomeromycotina</taxon>
        <taxon>Glomeromycetes</taxon>
        <taxon>Diversisporales</taxon>
        <taxon>Gigasporaceae</taxon>
        <taxon>Racocetra</taxon>
    </lineage>
</organism>
<evidence type="ECO:0000313" key="1">
    <source>
        <dbReference type="EMBL" id="CAG8832311.1"/>
    </source>
</evidence>
<comment type="caution">
    <text evidence="1">The sequence shown here is derived from an EMBL/GenBank/DDBJ whole genome shotgun (WGS) entry which is preliminary data.</text>
</comment>
<name>A0ACA9S935_9GLOM</name>
<reference evidence="1" key="1">
    <citation type="submission" date="2021-06" db="EMBL/GenBank/DDBJ databases">
        <authorList>
            <person name="Kallberg Y."/>
            <person name="Tangrot J."/>
            <person name="Rosling A."/>
        </authorList>
    </citation>
    <scope>NUCLEOTIDE SEQUENCE</scope>
    <source>
        <strain evidence="1">MA461A</strain>
    </source>
</reference>
<dbReference type="Proteomes" id="UP000789920">
    <property type="component" value="Unassembled WGS sequence"/>
</dbReference>
<proteinExistence type="predicted"/>
<gene>
    <name evidence="1" type="ORF">RPERSI_LOCUS28412</name>
</gene>
<accession>A0ACA9S935</accession>